<dbReference type="PROSITE" id="PS50297">
    <property type="entry name" value="ANK_REP_REGION"/>
    <property type="match status" value="1"/>
</dbReference>
<evidence type="ECO:0000313" key="5">
    <source>
        <dbReference type="Proteomes" id="UP000792457"/>
    </source>
</evidence>
<evidence type="ECO:0000313" key="4">
    <source>
        <dbReference type="EMBL" id="KAG8238897.1"/>
    </source>
</evidence>
<accession>A0A8K0PA95</accession>
<name>A0A8K0PA95_LADFU</name>
<keyword evidence="1" id="KW-0677">Repeat</keyword>
<dbReference type="PANTHER" id="PTHR24198:SF165">
    <property type="entry name" value="ANKYRIN REPEAT-CONTAINING PROTEIN-RELATED"/>
    <property type="match status" value="1"/>
</dbReference>
<gene>
    <name evidence="4" type="ORF">J437_LFUL015182</name>
</gene>
<keyword evidence="5" id="KW-1185">Reference proteome</keyword>
<reference evidence="4" key="2">
    <citation type="submission" date="2017-10" db="EMBL/GenBank/DDBJ databases">
        <title>Ladona fulva Genome sequencing and assembly.</title>
        <authorList>
            <person name="Murali S."/>
            <person name="Richards S."/>
            <person name="Bandaranaike D."/>
            <person name="Bellair M."/>
            <person name="Blankenburg K."/>
            <person name="Chao H."/>
            <person name="Dinh H."/>
            <person name="Doddapaneni H."/>
            <person name="Dugan-Rocha S."/>
            <person name="Elkadiri S."/>
            <person name="Gnanaolivu R."/>
            <person name="Hernandez B."/>
            <person name="Skinner E."/>
            <person name="Javaid M."/>
            <person name="Lee S."/>
            <person name="Li M."/>
            <person name="Ming W."/>
            <person name="Munidasa M."/>
            <person name="Muniz J."/>
            <person name="Nguyen L."/>
            <person name="Hughes D."/>
            <person name="Osuji N."/>
            <person name="Pu L.-L."/>
            <person name="Puazo M."/>
            <person name="Qu C."/>
            <person name="Quiroz J."/>
            <person name="Raj R."/>
            <person name="Weissenberger G."/>
            <person name="Xin Y."/>
            <person name="Zou X."/>
            <person name="Han Y."/>
            <person name="Worley K."/>
            <person name="Muzny D."/>
            <person name="Gibbs R."/>
        </authorList>
    </citation>
    <scope>NUCLEOTIDE SEQUENCE</scope>
    <source>
        <strain evidence="4">Sampled in the wild</strain>
    </source>
</reference>
<protein>
    <submittedName>
        <fullName evidence="4">Uncharacterized protein</fullName>
    </submittedName>
</protein>
<keyword evidence="2 3" id="KW-0040">ANK repeat</keyword>
<comment type="caution">
    <text evidence="4">The sequence shown here is derived from an EMBL/GenBank/DDBJ whole genome shotgun (WGS) entry which is preliminary data.</text>
</comment>
<dbReference type="Pfam" id="PF13606">
    <property type="entry name" value="Ank_3"/>
    <property type="match status" value="1"/>
</dbReference>
<dbReference type="OrthoDB" id="2306477at2759"/>
<evidence type="ECO:0000256" key="2">
    <source>
        <dbReference type="ARBA" id="ARBA00023043"/>
    </source>
</evidence>
<proteinExistence type="predicted"/>
<dbReference type="PANTHER" id="PTHR24198">
    <property type="entry name" value="ANKYRIN REPEAT AND PROTEIN KINASE DOMAIN-CONTAINING PROTEIN"/>
    <property type="match status" value="1"/>
</dbReference>
<dbReference type="InterPro" id="IPR036770">
    <property type="entry name" value="Ankyrin_rpt-contain_sf"/>
</dbReference>
<organism evidence="4 5">
    <name type="scientific">Ladona fulva</name>
    <name type="common">Scarce chaser dragonfly</name>
    <name type="synonym">Libellula fulva</name>
    <dbReference type="NCBI Taxonomy" id="123851"/>
    <lineage>
        <taxon>Eukaryota</taxon>
        <taxon>Metazoa</taxon>
        <taxon>Ecdysozoa</taxon>
        <taxon>Arthropoda</taxon>
        <taxon>Hexapoda</taxon>
        <taxon>Insecta</taxon>
        <taxon>Pterygota</taxon>
        <taxon>Palaeoptera</taxon>
        <taxon>Odonata</taxon>
        <taxon>Epiprocta</taxon>
        <taxon>Anisoptera</taxon>
        <taxon>Libelluloidea</taxon>
        <taxon>Libellulidae</taxon>
        <taxon>Ladona</taxon>
    </lineage>
</organism>
<evidence type="ECO:0000256" key="3">
    <source>
        <dbReference type="PROSITE-ProRule" id="PRU00023"/>
    </source>
</evidence>
<dbReference type="AlphaFoldDB" id="A0A8K0PA95"/>
<dbReference type="Proteomes" id="UP000792457">
    <property type="component" value="Unassembled WGS sequence"/>
</dbReference>
<dbReference type="SMART" id="SM00248">
    <property type="entry name" value="ANK"/>
    <property type="match status" value="3"/>
</dbReference>
<dbReference type="Gene3D" id="1.25.40.20">
    <property type="entry name" value="Ankyrin repeat-containing domain"/>
    <property type="match status" value="2"/>
</dbReference>
<sequence length="211" mass="22846">MCVMARNLDMLNVLLNAAMIDVNVRTHEGHVPLWFALLLHPPNTYDGFAAKLIEHGASTDPQYAVSGDSLLHLVIKEGLEAAAIFLCSSGANPNHVNQKGESPLHIACSMGMAKLITALLRNGANPNLQTVMISQLSENFVPYRLTPLHIAVMNNHSSAVDAILEFKEHLKEGFDSKHIAPNLNLKDSLGQTPLSSALSCGFQAIVVHLIE</sequence>
<reference evidence="4" key="1">
    <citation type="submission" date="2013-04" db="EMBL/GenBank/DDBJ databases">
        <authorList>
            <person name="Qu J."/>
            <person name="Murali S.C."/>
            <person name="Bandaranaike D."/>
            <person name="Bellair M."/>
            <person name="Blankenburg K."/>
            <person name="Chao H."/>
            <person name="Dinh H."/>
            <person name="Doddapaneni H."/>
            <person name="Downs B."/>
            <person name="Dugan-Rocha S."/>
            <person name="Elkadiri S."/>
            <person name="Gnanaolivu R.D."/>
            <person name="Hernandez B."/>
            <person name="Javaid M."/>
            <person name="Jayaseelan J.C."/>
            <person name="Lee S."/>
            <person name="Li M."/>
            <person name="Ming W."/>
            <person name="Munidasa M."/>
            <person name="Muniz J."/>
            <person name="Nguyen L."/>
            <person name="Ongeri F."/>
            <person name="Osuji N."/>
            <person name="Pu L.-L."/>
            <person name="Puazo M."/>
            <person name="Qu C."/>
            <person name="Quiroz J."/>
            <person name="Raj R."/>
            <person name="Weissenberger G."/>
            <person name="Xin Y."/>
            <person name="Zou X."/>
            <person name="Han Y."/>
            <person name="Richards S."/>
            <person name="Worley K."/>
            <person name="Muzny D."/>
            <person name="Gibbs R."/>
        </authorList>
    </citation>
    <scope>NUCLEOTIDE SEQUENCE</scope>
    <source>
        <strain evidence="4">Sampled in the wild</strain>
    </source>
</reference>
<feature type="non-terminal residue" evidence="4">
    <location>
        <position position="1"/>
    </location>
</feature>
<dbReference type="PROSITE" id="PS50088">
    <property type="entry name" value="ANK_REPEAT"/>
    <property type="match status" value="1"/>
</dbReference>
<feature type="repeat" description="ANK" evidence="3">
    <location>
        <begin position="99"/>
        <end position="131"/>
    </location>
</feature>
<dbReference type="InterPro" id="IPR002110">
    <property type="entry name" value="Ankyrin_rpt"/>
</dbReference>
<dbReference type="SUPFAM" id="SSF48403">
    <property type="entry name" value="Ankyrin repeat"/>
    <property type="match status" value="1"/>
</dbReference>
<dbReference type="Pfam" id="PF12796">
    <property type="entry name" value="Ank_2"/>
    <property type="match status" value="1"/>
</dbReference>
<evidence type="ECO:0000256" key="1">
    <source>
        <dbReference type="ARBA" id="ARBA00022737"/>
    </source>
</evidence>
<dbReference type="EMBL" id="KZ309466">
    <property type="protein sequence ID" value="KAG8238897.1"/>
    <property type="molecule type" value="Genomic_DNA"/>
</dbReference>